<evidence type="ECO:0000256" key="3">
    <source>
        <dbReference type="ARBA" id="ARBA00022670"/>
    </source>
</evidence>
<keyword evidence="2 7" id="KW-0121">Carboxypeptidase</keyword>
<protein>
    <recommendedName>
        <fullName evidence="7">Carboxypeptidase</fullName>
        <ecNumber evidence="7">3.4.16.-</ecNumber>
    </recommendedName>
</protein>
<dbReference type="GeneID" id="107274986"/>
<dbReference type="InterPro" id="IPR018202">
    <property type="entry name" value="Ser_caboxypep_ser_AS"/>
</dbReference>
<comment type="similarity">
    <text evidence="1 7">Belongs to the peptidase S10 family.</text>
</comment>
<evidence type="ECO:0000313" key="8">
    <source>
        <dbReference type="Proteomes" id="UP000694920"/>
    </source>
</evidence>
<dbReference type="Pfam" id="PF00450">
    <property type="entry name" value="Peptidase_S10"/>
    <property type="match status" value="1"/>
</dbReference>
<dbReference type="RefSeq" id="XP_015610144.1">
    <property type="nucleotide sequence ID" value="XM_015754658.2"/>
</dbReference>
<evidence type="ECO:0000256" key="5">
    <source>
        <dbReference type="ARBA" id="ARBA00022801"/>
    </source>
</evidence>
<dbReference type="InterPro" id="IPR029058">
    <property type="entry name" value="AB_hydrolase_fold"/>
</dbReference>
<feature type="chain" id="PRO_5042317669" description="Carboxypeptidase" evidence="7">
    <location>
        <begin position="25"/>
        <end position="472"/>
    </location>
</feature>
<evidence type="ECO:0000313" key="9">
    <source>
        <dbReference type="RefSeq" id="XP_015610144.1"/>
    </source>
</evidence>
<feature type="signal peptide" evidence="7">
    <location>
        <begin position="1"/>
        <end position="24"/>
    </location>
</feature>
<reference evidence="9" key="1">
    <citation type="submission" date="2025-08" db="UniProtKB">
        <authorList>
            <consortium name="RefSeq"/>
        </authorList>
    </citation>
    <scope>IDENTIFICATION</scope>
</reference>
<keyword evidence="3 7" id="KW-0645">Protease</keyword>
<dbReference type="GO" id="GO:0004185">
    <property type="term" value="F:serine-type carboxypeptidase activity"/>
    <property type="evidence" value="ECO:0007669"/>
    <property type="project" value="UniProtKB-UniRule"/>
</dbReference>
<dbReference type="AlphaFoldDB" id="A0AAJ7CGM6"/>
<proteinExistence type="inferred from homology"/>
<dbReference type="InterPro" id="IPR001563">
    <property type="entry name" value="Peptidase_S10"/>
</dbReference>
<evidence type="ECO:0000256" key="2">
    <source>
        <dbReference type="ARBA" id="ARBA00022645"/>
    </source>
</evidence>
<dbReference type="PANTHER" id="PTHR11802">
    <property type="entry name" value="SERINE PROTEASE FAMILY S10 SERINE CARBOXYPEPTIDASE"/>
    <property type="match status" value="1"/>
</dbReference>
<keyword evidence="4 7" id="KW-0732">Signal</keyword>
<dbReference type="SUPFAM" id="SSF53474">
    <property type="entry name" value="alpha/beta-Hydrolases"/>
    <property type="match status" value="1"/>
</dbReference>
<dbReference type="GO" id="GO:0006508">
    <property type="term" value="P:proteolysis"/>
    <property type="evidence" value="ECO:0007669"/>
    <property type="project" value="UniProtKB-KW"/>
</dbReference>
<keyword evidence="6" id="KW-0325">Glycoprotein</keyword>
<dbReference type="PROSITE" id="PS00560">
    <property type="entry name" value="CARBOXYPEPT_SER_HIS"/>
    <property type="match status" value="1"/>
</dbReference>
<dbReference type="PANTHER" id="PTHR11802:SF472">
    <property type="entry name" value="SERINE CARBOXYPEPTIDASE CPVL-RELATED"/>
    <property type="match status" value="1"/>
</dbReference>
<dbReference type="PROSITE" id="PS00131">
    <property type="entry name" value="CARBOXYPEPT_SER_SER"/>
    <property type="match status" value="1"/>
</dbReference>
<accession>A0AAJ7CGM6</accession>
<dbReference type="Gene3D" id="3.40.50.1820">
    <property type="entry name" value="alpha/beta hydrolase"/>
    <property type="match status" value="1"/>
</dbReference>
<dbReference type="KEGG" id="ccin:107274986"/>
<gene>
    <name evidence="9" type="primary">LOC107274986</name>
</gene>
<keyword evidence="8" id="KW-1185">Reference proteome</keyword>
<name>A0AAJ7CGM6_CEPCN</name>
<evidence type="ECO:0000256" key="7">
    <source>
        <dbReference type="RuleBase" id="RU361156"/>
    </source>
</evidence>
<dbReference type="InterPro" id="IPR033124">
    <property type="entry name" value="Ser_caboxypep_his_AS"/>
</dbReference>
<dbReference type="FunFam" id="3.40.50.1820:FF:000096">
    <property type="entry name" value="Carboxypeptidase vitellogenic-like"/>
    <property type="match status" value="1"/>
</dbReference>
<organism evidence="8 9">
    <name type="scientific">Cephus cinctus</name>
    <name type="common">Wheat stem sawfly</name>
    <dbReference type="NCBI Taxonomy" id="211228"/>
    <lineage>
        <taxon>Eukaryota</taxon>
        <taxon>Metazoa</taxon>
        <taxon>Ecdysozoa</taxon>
        <taxon>Arthropoda</taxon>
        <taxon>Hexapoda</taxon>
        <taxon>Insecta</taxon>
        <taxon>Pterygota</taxon>
        <taxon>Neoptera</taxon>
        <taxon>Endopterygota</taxon>
        <taxon>Hymenoptera</taxon>
        <taxon>Cephoidea</taxon>
        <taxon>Cephidae</taxon>
        <taxon>Cephus</taxon>
    </lineage>
</organism>
<dbReference type="EC" id="3.4.16.-" evidence="7"/>
<evidence type="ECO:0000256" key="1">
    <source>
        <dbReference type="ARBA" id="ARBA00009431"/>
    </source>
</evidence>
<dbReference type="Proteomes" id="UP000694920">
    <property type="component" value="Unplaced"/>
</dbReference>
<evidence type="ECO:0000256" key="6">
    <source>
        <dbReference type="ARBA" id="ARBA00023180"/>
    </source>
</evidence>
<keyword evidence="5 7" id="KW-0378">Hydrolase</keyword>
<dbReference type="PRINTS" id="PR00724">
    <property type="entry name" value="CRBOXYPTASEC"/>
</dbReference>
<sequence>MGRLLFLGVCISLLLLSFCENGKGFINVYPKIKDYPLKDGEDPGTPLILTPLIQSGKIDEARTKAIVQHNAMLDVNSYSGYFTVNKEYNSNMFFWFFPAQINPKDAPVVLWLQGGPGATSLFGLFVENGPFIITSNKTLTMRKYSWTKSHNVIYIDNPVGTGFSFTDNDKGYATNETHVGRDVHTALVQFFQLFPELQQNPFYVTGESYAGKYVPAVSHAIKDFNIKAELKINLKGLAIGNGLTDPENQLLYGDYLYQLGLIDFNGRDLFHAYEKKGRELIQQKKFEEAFEIFDKLLDGDLTSTPSLFKNLTGFDFYFNYLHTQDTNESNWMSEWVQQVDIRRAIHVGNCSFHAEDSTVEKHLKNDVMQSLAVLISDLTQHYKVLLYNGQLDIIVAYPLTENYVQNLKWPGAAEYKKAPRKQWWVGKELAGYSKTVGNLTEVLVRNAGHMVPHDQPQWALDLITRLTHNKLF</sequence>
<evidence type="ECO:0000256" key="4">
    <source>
        <dbReference type="ARBA" id="ARBA00022729"/>
    </source>
</evidence>